<feature type="signal peptide" evidence="2">
    <location>
        <begin position="1"/>
        <end position="20"/>
    </location>
</feature>
<sequence length="588" mass="65627">MNYKATIYIFSILCFGLLFASCQKEESEFIDETDQDETITTNSTLANLLLRTSQNPGGGDDIIDGNSCTQVKYPVTVIANGQEVVLESEADIALIQAIFDQFPNDTDTLEIVFPITLILKDFTEIEVNSQAELDALADACDGDTAISCVDFVYSISFFVYNTENEQTTTVIINSDVELYLFLFNLDEDEVISIDFPISVILQDGSTVAINNNQELEDLLDNVDCNDDGEEELSEFEENLTTGNWYVTYFFDDFDETGDFSGYEFTFATDNTAQATNGSTTIDGTWNLTTGSTPKLDLFFGANDPFDELDEDWELLEATSEIIRLKHISGGDGSVDYLTFERTPNTGGNNEEVNILIENLTTGSWYITLFQDDGDDETTNYNGYEFTFFIDGSATAVSTDQTVNGFWAVETEEDDVELVFNFNHSGEEDPFKELNDDWMVVEATQLTIRLSDESGSGQNDLLTFEREPNGNGGNDPDPQELRDILQAGTWYVDTFLDDGEDETSVFNGYDFTFSSSQTVTANNGSETVYGIWIVSVVGEALNFEFDMDSPINDADDDEYKVLQFSETSVTFIIRDSEGNIEDTLTFKKN</sequence>
<organism evidence="3 4">
    <name type="scientific">Marixanthomonas spongiae</name>
    <dbReference type="NCBI Taxonomy" id="2174845"/>
    <lineage>
        <taxon>Bacteria</taxon>
        <taxon>Pseudomonadati</taxon>
        <taxon>Bacteroidota</taxon>
        <taxon>Flavobacteriia</taxon>
        <taxon>Flavobacteriales</taxon>
        <taxon>Flavobacteriaceae</taxon>
        <taxon>Marixanthomonas</taxon>
    </lineage>
</organism>
<proteinExistence type="predicted"/>
<feature type="region of interest" description="Disordered" evidence="1">
    <location>
        <begin position="452"/>
        <end position="478"/>
    </location>
</feature>
<evidence type="ECO:0000256" key="1">
    <source>
        <dbReference type="SAM" id="MobiDB-lite"/>
    </source>
</evidence>
<dbReference type="PROSITE" id="PS51257">
    <property type="entry name" value="PROKAR_LIPOPROTEIN"/>
    <property type="match status" value="1"/>
</dbReference>
<comment type="caution">
    <text evidence="3">The sequence shown here is derived from an EMBL/GenBank/DDBJ whole genome shotgun (WGS) entry which is preliminary data.</text>
</comment>
<feature type="chain" id="PRO_5015693862" evidence="2">
    <location>
        <begin position="21"/>
        <end position="588"/>
    </location>
</feature>
<keyword evidence="2" id="KW-0732">Signal</keyword>
<evidence type="ECO:0000256" key="2">
    <source>
        <dbReference type="SAM" id="SignalP"/>
    </source>
</evidence>
<accession>A0A2U0HX47</accession>
<keyword evidence="4" id="KW-1185">Reference proteome</keyword>
<dbReference type="RefSeq" id="WP_116695317.1">
    <property type="nucleotide sequence ID" value="NZ_QEHR01000009.1"/>
</dbReference>
<dbReference type="OrthoDB" id="832379at2"/>
<dbReference type="Proteomes" id="UP000245962">
    <property type="component" value="Unassembled WGS sequence"/>
</dbReference>
<protein>
    <submittedName>
        <fullName evidence="3">Uncharacterized protein</fullName>
    </submittedName>
</protein>
<evidence type="ECO:0000313" key="3">
    <source>
        <dbReference type="EMBL" id="PVW13399.1"/>
    </source>
</evidence>
<dbReference type="AlphaFoldDB" id="A0A2U0HX47"/>
<reference evidence="3 4" key="1">
    <citation type="submission" date="2018-04" db="EMBL/GenBank/DDBJ databases">
        <title>Marixanthomonas spongiae HN-E44 sp. nov., isolated from a marine sponge.</title>
        <authorList>
            <person name="Luo L."/>
            <person name="Zhuang L."/>
        </authorList>
    </citation>
    <scope>NUCLEOTIDE SEQUENCE [LARGE SCALE GENOMIC DNA]</scope>
    <source>
        <strain evidence="3 4">HN-E44</strain>
    </source>
</reference>
<gene>
    <name evidence="3" type="ORF">DDV96_13615</name>
</gene>
<name>A0A2U0HX47_9FLAO</name>
<dbReference type="EMBL" id="QEHR01000009">
    <property type="protein sequence ID" value="PVW13399.1"/>
    <property type="molecule type" value="Genomic_DNA"/>
</dbReference>
<evidence type="ECO:0000313" key="4">
    <source>
        <dbReference type="Proteomes" id="UP000245962"/>
    </source>
</evidence>